<organism evidence="2 3">
    <name type="scientific">Orbilia blumenaviensis</name>
    <dbReference type="NCBI Taxonomy" id="1796055"/>
    <lineage>
        <taxon>Eukaryota</taxon>
        <taxon>Fungi</taxon>
        <taxon>Dikarya</taxon>
        <taxon>Ascomycota</taxon>
        <taxon>Pezizomycotina</taxon>
        <taxon>Orbiliomycetes</taxon>
        <taxon>Orbiliales</taxon>
        <taxon>Orbiliaceae</taxon>
        <taxon>Orbilia</taxon>
    </lineage>
</organism>
<feature type="compositionally biased region" description="Acidic residues" evidence="1">
    <location>
        <begin position="488"/>
        <end position="504"/>
    </location>
</feature>
<keyword evidence="3" id="KW-1185">Reference proteome</keyword>
<accession>A0AAV9U4Z5</accession>
<comment type="caution">
    <text evidence="2">The sequence shown here is derived from an EMBL/GenBank/DDBJ whole genome shotgun (WGS) entry which is preliminary data.</text>
</comment>
<dbReference type="AlphaFoldDB" id="A0AAV9U4Z5"/>
<name>A0AAV9U4Z5_9PEZI</name>
<feature type="compositionally biased region" description="Basic and acidic residues" evidence="1">
    <location>
        <begin position="269"/>
        <end position="280"/>
    </location>
</feature>
<feature type="region of interest" description="Disordered" evidence="1">
    <location>
        <begin position="461"/>
        <end position="531"/>
    </location>
</feature>
<feature type="compositionally biased region" description="Basic residues" evidence="1">
    <location>
        <begin position="466"/>
        <end position="475"/>
    </location>
</feature>
<feature type="compositionally biased region" description="Polar residues" evidence="1">
    <location>
        <begin position="505"/>
        <end position="515"/>
    </location>
</feature>
<feature type="region of interest" description="Disordered" evidence="1">
    <location>
        <begin position="561"/>
        <end position="639"/>
    </location>
</feature>
<sequence length="639" mass="74962">MDNYFILWRLLNSEGKILTNPQYGYELGLDMRYSQGRVHFISNEEIKSRHLRLVSTVVMTMIAIPGSEGLLQFIGKPRALPADDSVEWSPLRWKEDHSEGEMAHHILMRFGDRDNQDERRVRMPDQNCPSVMKYLFHRTELIRPSDPYTHRDHDHGCCTFKAPIGIFWGMVGLRSLDHWGVVRGLIGDGDWLRTSEDPAFDPTPYQPLHAVTPNVYLQVRIVVPLEQPEFQRNYFKYKTHGEIDIPWAEGSSEDEEGYGDDDHDDHDDHDDNNFGRRIDRAGGTMANTHEEYADDQTRMAMYQPRGRIRQDAHEEYADDQTQMVIHQPRGGRTREDAHGEYAGDQMQMVTYQSRAGANLSPRQHRPPKSRKHQVHEGSTFTGSHYEEMMSQSYDEGFPQRYTESSKPPSIPEELRLEDLYISRKKLRQRDLTLYQSSEERAHMLSTGTGLSLENELSSLVEDVRPRKERRRRKHPPINQYYDDSHGYEEDDNMEDSPGELDQYSDDMSSGNQAQYSRREPPVSSDSDYRRRLRDVPRITHYDAAEDQIISDRDLYYRSHHEGHYSDDREDDGNDDHYSRHGYHYRSPSSQRERGYYPPEEADNIRQWNENYHGSPPGHDAMNTDDEASFQQERYHRQHY</sequence>
<feature type="compositionally biased region" description="Acidic residues" evidence="1">
    <location>
        <begin position="251"/>
        <end position="268"/>
    </location>
</feature>
<proteinExistence type="predicted"/>
<dbReference type="EMBL" id="JAVHNS010000016">
    <property type="protein sequence ID" value="KAK6333677.1"/>
    <property type="molecule type" value="Genomic_DNA"/>
</dbReference>
<reference evidence="2 3" key="1">
    <citation type="submission" date="2019-10" db="EMBL/GenBank/DDBJ databases">
        <authorList>
            <person name="Palmer J.M."/>
        </authorList>
    </citation>
    <scope>NUCLEOTIDE SEQUENCE [LARGE SCALE GENOMIC DNA]</scope>
    <source>
        <strain evidence="2 3">TWF730</strain>
    </source>
</reference>
<evidence type="ECO:0000313" key="2">
    <source>
        <dbReference type="EMBL" id="KAK6333677.1"/>
    </source>
</evidence>
<feature type="compositionally biased region" description="Basic and acidic residues" evidence="1">
    <location>
        <begin position="516"/>
        <end position="531"/>
    </location>
</feature>
<dbReference type="Proteomes" id="UP001373714">
    <property type="component" value="Unassembled WGS sequence"/>
</dbReference>
<feature type="region of interest" description="Disordered" evidence="1">
    <location>
        <begin position="246"/>
        <end position="280"/>
    </location>
</feature>
<protein>
    <submittedName>
        <fullName evidence="2">Uncharacterized protein</fullName>
    </submittedName>
</protein>
<feature type="compositionally biased region" description="Basic residues" evidence="1">
    <location>
        <begin position="362"/>
        <end position="373"/>
    </location>
</feature>
<gene>
    <name evidence="2" type="ORF">TWF730_003861</name>
</gene>
<evidence type="ECO:0000256" key="1">
    <source>
        <dbReference type="SAM" id="MobiDB-lite"/>
    </source>
</evidence>
<evidence type="ECO:0000313" key="3">
    <source>
        <dbReference type="Proteomes" id="UP001373714"/>
    </source>
</evidence>
<feature type="region of interest" description="Disordered" evidence="1">
    <location>
        <begin position="358"/>
        <end position="377"/>
    </location>
</feature>